<proteinExistence type="predicted"/>
<comment type="caution">
    <text evidence="1">The sequence shown here is derived from an EMBL/GenBank/DDBJ whole genome shotgun (WGS) entry which is preliminary data.</text>
</comment>
<accession>A0ACB4UQT7</accession>
<reference evidence="1 2" key="1">
    <citation type="journal article" date="2013" name="BMC Genomics">
        <title>Comparative genomics reveals distinct host-interacting traits of three major human-associated propionibacteria.</title>
        <authorList>
            <person name="Mak T.N."/>
            <person name="Schmid M."/>
            <person name="Brzuszkiewicz E."/>
            <person name="Zeng G."/>
            <person name="Meyer R."/>
            <person name="Sfanos K.S."/>
            <person name="Brinkmann V."/>
            <person name="Meyer T.F."/>
            <person name="Bruggemann H."/>
        </authorList>
    </citation>
    <scope>NUCLEOTIDE SEQUENCE [LARGE SCALE GENOMIC DNA]</scope>
    <source>
        <strain evidence="1 2">TM11</strain>
    </source>
</reference>
<dbReference type="Proteomes" id="UP000053711">
    <property type="component" value="Unassembled WGS sequence"/>
</dbReference>
<keyword evidence="2" id="KW-1185">Reference proteome</keyword>
<dbReference type="EMBL" id="AOST01000007">
    <property type="protein sequence ID" value="ERF67840.1"/>
    <property type="molecule type" value="Genomic_DNA"/>
</dbReference>
<sequence length="421" mass="46101">MTLSRTLAAGALSTALFLGMAPLHAHADPAATPDTPTPTPYSAPATTEHSAEPEPTDSPAASPESSSPRLEESPETPAPPQRATATQPTATARPSTPPQKGIVYLNADANVYDLAGKKIARSHVGDRIGSYGRNGKSNWWLVNYRGTQARIDVKYISGKPVAKYRNHLVWITNNSYVYDRASMSSRKVASIRRGKYVVTRGPTQGGWWPVNYRGRDAWIPKAVLSTSEIPAKTIVYATKDVAVKATASSSSKTVGTIRRGAYVGMRDMPRGGWTPVWFRGTQGWVPSNAISRSKPTNKHVDSRCLKGAKVACASKADRKLRYMENGKVIAEFDARFGAPGTQTRNGVFKVYMKHQNHYSTIYHVTMPYAMFFDGGEAIHYSADFARYGWARGSGGCINIRDMNAARWLWNKIPVGTKVVVY</sequence>
<protein>
    <submittedName>
        <fullName evidence="1">Uncharacterized protein</fullName>
    </submittedName>
</protein>
<evidence type="ECO:0000313" key="1">
    <source>
        <dbReference type="EMBL" id="ERF67840.1"/>
    </source>
</evidence>
<evidence type="ECO:0000313" key="2">
    <source>
        <dbReference type="Proteomes" id="UP000053711"/>
    </source>
</evidence>
<organism evidence="1 2">
    <name type="scientific">Cutibacterium granulosum TM11</name>
    <dbReference type="NCBI Taxonomy" id="1292373"/>
    <lineage>
        <taxon>Bacteria</taxon>
        <taxon>Bacillati</taxon>
        <taxon>Actinomycetota</taxon>
        <taxon>Actinomycetes</taxon>
        <taxon>Propionibacteriales</taxon>
        <taxon>Propionibacteriaceae</taxon>
        <taxon>Cutibacterium</taxon>
    </lineage>
</organism>
<name>A0ACB4UQT7_9ACTN</name>
<gene>
    <name evidence="1" type="ORF">H640_00872</name>
</gene>